<name>A0ABQ5FL72_9ASTR</name>
<gene>
    <name evidence="1" type="ORF">Tco_1015556</name>
</gene>
<evidence type="ECO:0000313" key="2">
    <source>
        <dbReference type="Proteomes" id="UP001151760"/>
    </source>
</evidence>
<keyword evidence="2" id="KW-1185">Reference proteome</keyword>
<protein>
    <recommendedName>
        <fullName evidence="3">Myb-like domain-containing protein</fullName>
    </recommendedName>
</protein>
<dbReference type="EMBL" id="BQNB010017512">
    <property type="protein sequence ID" value="GJT64076.1"/>
    <property type="molecule type" value="Genomic_DNA"/>
</dbReference>
<evidence type="ECO:0000313" key="1">
    <source>
        <dbReference type="EMBL" id="GJT64076.1"/>
    </source>
</evidence>
<sequence length="74" mass="8679">MASEFTLNFMASRVSCSCKIEKPKMKAKKGLWSLNEDQKLRDYVTWLLEYGPNQCSFVADINHVRIDYFNIQVK</sequence>
<organism evidence="1 2">
    <name type="scientific">Tanacetum coccineum</name>
    <dbReference type="NCBI Taxonomy" id="301880"/>
    <lineage>
        <taxon>Eukaryota</taxon>
        <taxon>Viridiplantae</taxon>
        <taxon>Streptophyta</taxon>
        <taxon>Embryophyta</taxon>
        <taxon>Tracheophyta</taxon>
        <taxon>Spermatophyta</taxon>
        <taxon>Magnoliopsida</taxon>
        <taxon>eudicotyledons</taxon>
        <taxon>Gunneridae</taxon>
        <taxon>Pentapetalae</taxon>
        <taxon>asterids</taxon>
        <taxon>campanulids</taxon>
        <taxon>Asterales</taxon>
        <taxon>Asteraceae</taxon>
        <taxon>Asteroideae</taxon>
        <taxon>Anthemideae</taxon>
        <taxon>Anthemidinae</taxon>
        <taxon>Tanacetum</taxon>
    </lineage>
</organism>
<proteinExistence type="predicted"/>
<reference evidence="1" key="2">
    <citation type="submission" date="2022-01" db="EMBL/GenBank/DDBJ databases">
        <authorList>
            <person name="Yamashiro T."/>
            <person name="Shiraishi A."/>
            <person name="Satake H."/>
            <person name="Nakayama K."/>
        </authorList>
    </citation>
    <scope>NUCLEOTIDE SEQUENCE</scope>
</reference>
<accession>A0ABQ5FL72</accession>
<reference evidence="1" key="1">
    <citation type="journal article" date="2022" name="Int. J. Mol. Sci.">
        <title>Draft Genome of Tanacetum Coccineum: Genomic Comparison of Closely Related Tanacetum-Family Plants.</title>
        <authorList>
            <person name="Yamashiro T."/>
            <person name="Shiraishi A."/>
            <person name="Nakayama K."/>
            <person name="Satake H."/>
        </authorList>
    </citation>
    <scope>NUCLEOTIDE SEQUENCE</scope>
</reference>
<comment type="caution">
    <text evidence="1">The sequence shown here is derived from an EMBL/GenBank/DDBJ whole genome shotgun (WGS) entry which is preliminary data.</text>
</comment>
<dbReference type="Proteomes" id="UP001151760">
    <property type="component" value="Unassembled WGS sequence"/>
</dbReference>
<evidence type="ECO:0008006" key="3">
    <source>
        <dbReference type="Google" id="ProtNLM"/>
    </source>
</evidence>